<evidence type="ECO:0000313" key="2">
    <source>
        <dbReference type="Proteomes" id="UP001501161"/>
    </source>
</evidence>
<name>A0ABN2X850_9ACTN</name>
<dbReference type="Proteomes" id="UP001501161">
    <property type="component" value="Unassembled WGS sequence"/>
</dbReference>
<dbReference type="EMBL" id="BAAAMQ010000010">
    <property type="protein sequence ID" value="GAA2105136.1"/>
    <property type="molecule type" value="Genomic_DNA"/>
</dbReference>
<sequence>MAGTELRISDSELTWLKNEVLFASIALGEVSRLEDFGSALGHGGLAGRVAELSSSWDLRRGEIVAAMDTVWQALGEIDRTFDEVDGLMTAQLRKE</sequence>
<dbReference type="RefSeq" id="WP_231249088.1">
    <property type="nucleotide sequence ID" value="NZ_BAAAMQ010000010.1"/>
</dbReference>
<organism evidence="1 2">
    <name type="scientific">Nocardioides furvisabuli</name>
    <dbReference type="NCBI Taxonomy" id="375542"/>
    <lineage>
        <taxon>Bacteria</taxon>
        <taxon>Bacillati</taxon>
        <taxon>Actinomycetota</taxon>
        <taxon>Actinomycetes</taxon>
        <taxon>Propionibacteriales</taxon>
        <taxon>Nocardioidaceae</taxon>
        <taxon>Nocardioides</taxon>
    </lineage>
</organism>
<evidence type="ECO:0000313" key="1">
    <source>
        <dbReference type="EMBL" id="GAA2105136.1"/>
    </source>
</evidence>
<accession>A0ABN2X850</accession>
<gene>
    <name evidence="1" type="ORF">GCM10009726_17460</name>
</gene>
<proteinExistence type="predicted"/>
<protein>
    <recommendedName>
        <fullName evidence="3">WXG100 family type VII secretion target</fullName>
    </recommendedName>
</protein>
<evidence type="ECO:0008006" key="3">
    <source>
        <dbReference type="Google" id="ProtNLM"/>
    </source>
</evidence>
<reference evidence="2" key="1">
    <citation type="journal article" date="2019" name="Int. J. Syst. Evol. Microbiol.">
        <title>The Global Catalogue of Microorganisms (GCM) 10K type strain sequencing project: providing services to taxonomists for standard genome sequencing and annotation.</title>
        <authorList>
            <consortium name="The Broad Institute Genomics Platform"/>
            <consortium name="The Broad Institute Genome Sequencing Center for Infectious Disease"/>
            <person name="Wu L."/>
            <person name="Ma J."/>
        </authorList>
    </citation>
    <scope>NUCLEOTIDE SEQUENCE [LARGE SCALE GENOMIC DNA]</scope>
    <source>
        <strain evidence="2">JCM 13813</strain>
    </source>
</reference>
<keyword evidence="2" id="KW-1185">Reference proteome</keyword>
<comment type="caution">
    <text evidence="1">The sequence shown here is derived from an EMBL/GenBank/DDBJ whole genome shotgun (WGS) entry which is preliminary data.</text>
</comment>